<evidence type="ECO:0000256" key="1">
    <source>
        <dbReference type="SAM" id="MobiDB-lite"/>
    </source>
</evidence>
<name>A0ABU4NQH2_9ACTN</name>
<sequence length="164" mass="18134">AAGRYTQKTTQQGVSQWQSHDHRNPLTSINVSGSCKGAPMEPSGVVEALWDRIQARDWSAVADLVAEDVVVEWPVSAERIVGNKNFVAVNSEYPGGWSIRVLRIVADGSEVVSEVEVPHDEFGVFRVASFWTVQQGRIVRGREYWTSVGADPSPEWRAALVEPM</sequence>
<reference evidence="3 4" key="1">
    <citation type="journal article" date="2023" name="Microb. Genom.">
        <title>Mesoterricola silvestris gen. nov., sp. nov., Mesoterricola sediminis sp. nov., Geothrix oryzae sp. nov., Geothrix edaphica sp. nov., Geothrix rubra sp. nov., and Geothrix limicola sp. nov., six novel members of Acidobacteriota isolated from soils.</title>
        <authorList>
            <person name="Weisberg A.J."/>
            <person name="Pearce E."/>
            <person name="Kramer C.G."/>
            <person name="Chang J.H."/>
            <person name="Clarke C.R."/>
        </authorList>
    </citation>
    <scope>NUCLEOTIDE SEQUENCE [LARGE SCALE GENOMIC DNA]</scope>
    <source>
        <strain evidence="3 4">ID09-01A</strain>
    </source>
</reference>
<protein>
    <submittedName>
        <fullName evidence="3">Nuclear transport factor 2 family protein</fullName>
    </submittedName>
</protein>
<keyword evidence="4" id="KW-1185">Reference proteome</keyword>
<dbReference type="Proteomes" id="UP001271274">
    <property type="component" value="Unassembled WGS sequence"/>
</dbReference>
<feature type="domain" description="SnoaL-like" evidence="2">
    <location>
        <begin position="46"/>
        <end position="140"/>
    </location>
</feature>
<organism evidence="3 4">
    <name type="scientific">Streptomyces europaeiscabiei</name>
    <dbReference type="NCBI Taxonomy" id="146819"/>
    <lineage>
        <taxon>Bacteria</taxon>
        <taxon>Bacillati</taxon>
        <taxon>Actinomycetota</taxon>
        <taxon>Actinomycetes</taxon>
        <taxon>Kitasatosporales</taxon>
        <taxon>Streptomycetaceae</taxon>
        <taxon>Streptomyces</taxon>
    </lineage>
</organism>
<accession>A0ABU4NQH2</accession>
<dbReference type="EMBL" id="JARAYU010000016">
    <property type="protein sequence ID" value="MDX3704925.1"/>
    <property type="molecule type" value="Genomic_DNA"/>
</dbReference>
<evidence type="ECO:0000313" key="4">
    <source>
        <dbReference type="Proteomes" id="UP001271274"/>
    </source>
</evidence>
<feature type="non-terminal residue" evidence="3">
    <location>
        <position position="1"/>
    </location>
</feature>
<dbReference type="InterPro" id="IPR032710">
    <property type="entry name" value="NTF2-like_dom_sf"/>
</dbReference>
<dbReference type="InterPro" id="IPR037401">
    <property type="entry name" value="SnoaL-like"/>
</dbReference>
<feature type="compositionally biased region" description="Polar residues" evidence="1">
    <location>
        <begin position="1"/>
        <end position="18"/>
    </location>
</feature>
<dbReference type="Gene3D" id="3.10.450.50">
    <property type="match status" value="1"/>
</dbReference>
<proteinExistence type="predicted"/>
<evidence type="ECO:0000313" key="3">
    <source>
        <dbReference type="EMBL" id="MDX3704925.1"/>
    </source>
</evidence>
<gene>
    <name evidence="3" type="ORF">PV662_35360</name>
</gene>
<dbReference type="RefSeq" id="WP_319063261.1">
    <property type="nucleotide sequence ID" value="NZ_JARAYT010000017.1"/>
</dbReference>
<feature type="region of interest" description="Disordered" evidence="1">
    <location>
        <begin position="1"/>
        <end position="24"/>
    </location>
</feature>
<evidence type="ECO:0000259" key="2">
    <source>
        <dbReference type="Pfam" id="PF12680"/>
    </source>
</evidence>
<dbReference type="SUPFAM" id="SSF54427">
    <property type="entry name" value="NTF2-like"/>
    <property type="match status" value="1"/>
</dbReference>
<dbReference type="Pfam" id="PF12680">
    <property type="entry name" value="SnoaL_2"/>
    <property type="match status" value="1"/>
</dbReference>
<comment type="caution">
    <text evidence="3">The sequence shown here is derived from an EMBL/GenBank/DDBJ whole genome shotgun (WGS) entry which is preliminary data.</text>
</comment>